<dbReference type="SMART" id="SM00355">
    <property type="entry name" value="ZnF_C2H2"/>
    <property type="match status" value="3"/>
</dbReference>
<comment type="caution">
    <text evidence="4">The sequence shown here is derived from an EMBL/GenBank/DDBJ whole genome shotgun (WGS) entry which is preliminary data.</text>
</comment>
<dbReference type="EMBL" id="JAEPRC010000100">
    <property type="protein sequence ID" value="KAG2209109.1"/>
    <property type="molecule type" value="Genomic_DNA"/>
</dbReference>
<proteinExistence type="predicted"/>
<dbReference type="GO" id="GO:0008270">
    <property type="term" value="F:zinc ion binding"/>
    <property type="evidence" value="ECO:0007669"/>
    <property type="project" value="UniProtKB-KW"/>
</dbReference>
<keyword evidence="5" id="KW-1185">Reference proteome</keyword>
<evidence type="ECO:0000256" key="2">
    <source>
        <dbReference type="SAM" id="MobiDB-lite"/>
    </source>
</evidence>
<reference evidence="4" key="1">
    <citation type="submission" date="2020-12" db="EMBL/GenBank/DDBJ databases">
        <title>Metabolic potential, ecology and presence of endohyphal bacteria is reflected in genomic diversity of Mucoromycotina.</title>
        <authorList>
            <person name="Muszewska A."/>
            <person name="Okrasinska A."/>
            <person name="Steczkiewicz K."/>
            <person name="Drgas O."/>
            <person name="Orlowska M."/>
            <person name="Perlinska-Lenart U."/>
            <person name="Aleksandrzak-Piekarczyk T."/>
            <person name="Szatraj K."/>
            <person name="Zielenkiewicz U."/>
            <person name="Pilsyk S."/>
            <person name="Malc E."/>
            <person name="Mieczkowski P."/>
            <person name="Kruszewska J.S."/>
            <person name="Biernat P."/>
            <person name="Pawlowska J."/>
        </authorList>
    </citation>
    <scope>NUCLEOTIDE SEQUENCE</scope>
    <source>
        <strain evidence="4">CBS 226.32</strain>
    </source>
</reference>
<evidence type="ECO:0000256" key="1">
    <source>
        <dbReference type="PROSITE-ProRule" id="PRU00042"/>
    </source>
</evidence>
<keyword evidence="1" id="KW-0862">Zinc</keyword>
<feature type="region of interest" description="Disordered" evidence="2">
    <location>
        <begin position="1"/>
        <end position="48"/>
    </location>
</feature>
<feature type="domain" description="C2H2-type" evidence="3">
    <location>
        <begin position="210"/>
        <end position="238"/>
    </location>
</feature>
<dbReference type="InterPro" id="IPR036236">
    <property type="entry name" value="Znf_C2H2_sf"/>
</dbReference>
<evidence type="ECO:0000313" key="5">
    <source>
        <dbReference type="Proteomes" id="UP000650833"/>
    </source>
</evidence>
<evidence type="ECO:0000259" key="3">
    <source>
        <dbReference type="PROSITE" id="PS50157"/>
    </source>
</evidence>
<dbReference type="InterPro" id="IPR013087">
    <property type="entry name" value="Znf_C2H2_type"/>
</dbReference>
<protein>
    <recommendedName>
        <fullName evidence="3">C2H2-type domain-containing protein</fullName>
    </recommendedName>
</protein>
<dbReference type="OrthoDB" id="6365676at2759"/>
<dbReference type="PROSITE" id="PS00028">
    <property type="entry name" value="ZINC_FINGER_C2H2_1"/>
    <property type="match status" value="1"/>
</dbReference>
<sequence>MGSIVHDDQTSQKWNGGAKLSTRKRKPMDVSVSTKKDSPRQKKSKIANSSQFLVDGLSPIAPHPQLIANRHNTATSTSGPGRHRSVDIKGLILQLIEETYPPLVCPDCFHISSGRAEADQHLKSKHHGQKVFKCVASNCNQATTMIRCFFHNEINKLSFCSHSTNKKSGRQQNKVAATIQTKAIQDNKKFKKQELSPHLQEKLNDAYAITVCPACNEEFKKKTHVITHLVENHHGEEPYKCVVSDCKRTKNYATREGLIYHLISYHNEISQ</sequence>
<dbReference type="Gene3D" id="3.30.160.60">
    <property type="entry name" value="Classic Zinc Finger"/>
    <property type="match status" value="1"/>
</dbReference>
<dbReference type="AlphaFoldDB" id="A0A8H7VC87"/>
<dbReference type="SUPFAM" id="SSF57667">
    <property type="entry name" value="beta-beta-alpha zinc fingers"/>
    <property type="match status" value="1"/>
</dbReference>
<accession>A0A8H7VC87</accession>
<dbReference type="PROSITE" id="PS50157">
    <property type="entry name" value="ZINC_FINGER_C2H2_2"/>
    <property type="match status" value="1"/>
</dbReference>
<name>A0A8H7VC87_9FUNG</name>
<keyword evidence="1" id="KW-0479">Metal-binding</keyword>
<gene>
    <name evidence="4" type="ORF">INT46_006273</name>
</gene>
<dbReference type="Proteomes" id="UP000650833">
    <property type="component" value="Unassembled WGS sequence"/>
</dbReference>
<keyword evidence="1" id="KW-0863">Zinc-finger</keyword>
<feature type="compositionally biased region" description="Basic and acidic residues" evidence="2">
    <location>
        <begin position="1"/>
        <end position="10"/>
    </location>
</feature>
<organism evidence="4 5">
    <name type="scientific">Mucor plumbeus</name>
    <dbReference type="NCBI Taxonomy" id="97098"/>
    <lineage>
        <taxon>Eukaryota</taxon>
        <taxon>Fungi</taxon>
        <taxon>Fungi incertae sedis</taxon>
        <taxon>Mucoromycota</taxon>
        <taxon>Mucoromycotina</taxon>
        <taxon>Mucoromycetes</taxon>
        <taxon>Mucorales</taxon>
        <taxon>Mucorineae</taxon>
        <taxon>Mucoraceae</taxon>
        <taxon>Mucor</taxon>
    </lineage>
</organism>
<evidence type="ECO:0000313" key="4">
    <source>
        <dbReference type="EMBL" id="KAG2209109.1"/>
    </source>
</evidence>